<name>A0ABX1DCB5_9FLAO</name>
<dbReference type="Pfam" id="PF04940">
    <property type="entry name" value="BLUF"/>
    <property type="match status" value="1"/>
</dbReference>
<dbReference type="Gene3D" id="3.30.70.100">
    <property type="match status" value="1"/>
</dbReference>
<evidence type="ECO:0000313" key="3">
    <source>
        <dbReference type="Proteomes" id="UP000760545"/>
    </source>
</evidence>
<evidence type="ECO:0000259" key="1">
    <source>
        <dbReference type="PROSITE" id="PS50925"/>
    </source>
</evidence>
<proteinExistence type="predicted"/>
<feature type="domain" description="BLUF" evidence="1">
    <location>
        <begin position="1"/>
        <end position="92"/>
    </location>
</feature>
<organism evidence="2 3">
    <name type="scientific">Tamlana crocina</name>
    <dbReference type="NCBI Taxonomy" id="393006"/>
    <lineage>
        <taxon>Bacteria</taxon>
        <taxon>Pseudomonadati</taxon>
        <taxon>Bacteroidota</taxon>
        <taxon>Flavobacteriia</taxon>
        <taxon>Flavobacteriales</taxon>
        <taxon>Flavobacteriaceae</taxon>
        <taxon>Tamlana</taxon>
    </lineage>
</organism>
<protein>
    <submittedName>
        <fullName evidence="2">BLUF domain-containing protein</fullName>
    </submittedName>
</protein>
<dbReference type="InterPro" id="IPR036046">
    <property type="entry name" value="Acylphosphatase-like_dom_sf"/>
</dbReference>
<sequence length="140" mass="16095">MYTLTYESKAIDGLKETAINDILETARSFNTSHGITGCLIFYANQFIQILEGPREKVKELFAQIENDKRHTDVSLFSEDNISERNFPDWGMAYYTANDNSTQSELNQFKSNLIMLADLSKPTSVTAMLFWKKMKFLISDE</sequence>
<dbReference type="SMART" id="SM01034">
    <property type="entry name" value="BLUF"/>
    <property type="match status" value="1"/>
</dbReference>
<evidence type="ECO:0000313" key="2">
    <source>
        <dbReference type="EMBL" id="NJX14729.1"/>
    </source>
</evidence>
<accession>A0ABX1DCB5</accession>
<dbReference type="PROSITE" id="PS50925">
    <property type="entry name" value="BLUF"/>
    <property type="match status" value="1"/>
</dbReference>
<dbReference type="Proteomes" id="UP000760545">
    <property type="component" value="Unassembled WGS sequence"/>
</dbReference>
<dbReference type="EMBL" id="JAAVJS010000005">
    <property type="protein sequence ID" value="NJX14729.1"/>
    <property type="molecule type" value="Genomic_DNA"/>
</dbReference>
<dbReference type="SUPFAM" id="SSF54975">
    <property type="entry name" value="Acylphosphatase/BLUF domain-like"/>
    <property type="match status" value="1"/>
</dbReference>
<comment type="caution">
    <text evidence="2">The sequence shown here is derived from an EMBL/GenBank/DDBJ whole genome shotgun (WGS) entry which is preliminary data.</text>
</comment>
<keyword evidence="3" id="KW-1185">Reference proteome</keyword>
<reference evidence="2 3" key="1">
    <citation type="submission" date="2020-03" db="EMBL/GenBank/DDBJ databases">
        <title>Tamlana sp. nov, isolated from XXX.</title>
        <authorList>
            <person name="Cao W.R."/>
        </authorList>
    </citation>
    <scope>NUCLEOTIDE SEQUENCE [LARGE SCALE GENOMIC DNA]</scope>
    <source>
        <strain evidence="2 3">HST1-43</strain>
    </source>
</reference>
<dbReference type="InterPro" id="IPR007024">
    <property type="entry name" value="BLUF_domain"/>
</dbReference>
<dbReference type="RefSeq" id="WP_167916983.1">
    <property type="nucleotide sequence ID" value="NZ_JAAVJS010000005.1"/>
</dbReference>
<gene>
    <name evidence="2" type="ORF">HC176_04450</name>
</gene>